<feature type="domain" description="GFO/IDH/MocA-like oxidoreductase" evidence="2">
    <location>
        <begin position="133"/>
        <end position="243"/>
    </location>
</feature>
<evidence type="ECO:0000259" key="2">
    <source>
        <dbReference type="Pfam" id="PF22725"/>
    </source>
</evidence>
<protein>
    <submittedName>
        <fullName evidence="3">Gfo/Idh/MocA family oxidoreductase</fullName>
    </submittedName>
</protein>
<sequence length="337" mass="37575">MLKVAVIGMGNIGNTHASVYKEDNLAELVAVCDIIRERADKAAERFGVPAFYSVDDLLRNVELDAVSITTAGVENGSDHYEPTMQCLEAGLHVLGEKPICNDIQKAREMVAKADEKGVYYGINLNHRFVPPAARAKQWVEEGRLGHLLLMNMTMWIGNPNDTSPWFHIRALHPHSLDIMRYFCGDVKRVHAFFNRAPGRVCYSNVQVNLEFVNGVVGHLTGSYDANPRHNLERCEVMGTEGRFVLDNLYEELTFYPRRSDELTVIRNSIMGGLSGFGATFTNRIHRWLEQITAGVPRDQIEASGKDGLAVQEIIEAAIRSHESGRAEEVPVVSELIG</sequence>
<evidence type="ECO:0000313" key="3">
    <source>
        <dbReference type="EMBL" id="TQE94602.1"/>
    </source>
</evidence>
<dbReference type="Gene3D" id="3.30.360.10">
    <property type="entry name" value="Dihydrodipicolinate Reductase, domain 2"/>
    <property type="match status" value="1"/>
</dbReference>
<dbReference type="EMBL" id="VIGC01000022">
    <property type="protein sequence ID" value="TQE94602.1"/>
    <property type="molecule type" value="Genomic_DNA"/>
</dbReference>
<dbReference type="InterPro" id="IPR055170">
    <property type="entry name" value="GFO_IDH_MocA-like_dom"/>
</dbReference>
<dbReference type="InterPro" id="IPR036291">
    <property type="entry name" value="NAD(P)-bd_dom_sf"/>
</dbReference>
<dbReference type="Gene3D" id="3.40.50.720">
    <property type="entry name" value="NAD(P)-binding Rossmann-like Domain"/>
    <property type="match status" value="1"/>
</dbReference>
<dbReference type="InterPro" id="IPR051450">
    <property type="entry name" value="Gfo/Idh/MocA_Oxidoreductases"/>
</dbReference>
<comment type="caution">
    <text evidence="3">The sequence shown here is derived from an EMBL/GenBank/DDBJ whole genome shotgun (WGS) entry which is preliminary data.</text>
</comment>
<gene>
    <name evidence="3" type="ORF">FKZ61_16100</name>
</gene>
<dbReference type="Pfam" id="PF01408">
    <property type="entry name" value="GFO_IDH_MocA"/>
    <property type="match status" value="1"/>
</dbReference>
<proteinExistence type="predicted"/>
<name>A0A540VD38_9CHLR</name>
<dbReference type="RefSeq" id="WP_141611173.1">
    <property type="nucleotide sequence ID" value="NZ_VIGC02000022.1"/>
</dbReference>
<dbReference type="GO" id="GO:0000166">
    <property type="term" value="F:nucleotide binding"/>
    <property type="evidence" value="ECO:0007669"/>
    <property type="project" value="InterPro"/>
</dbReference>
<dbReference type="OrthoDB" id="9815825at2"/>
<evidence type="ECO:0000259" key="1">
    <source>
        <dbReference type="Pfam" id="PF01408"/>
    </source>
</evidence>
<dbReference type="PANTHER" id="PTHR43377">
    <property type="entry name" value="BILIVERDIN REDUCTASE A"/>
    <property type="match status" value="1"/>
</dbReference>
<dbReference type="Pfam" id="PF22725">
    <property type="entry name" value="GFO_IDH_MocA_C3"/>
    <property type="match status" value="1"/>
</dbReference>
<dbReference type="InParanoid" id="A0A540VD38"/>
<dbReference type="SUPFAM" id="SSF51735">
    <property type="entry name" value="NAD(P)-binding Rossmann-fold domains"/>
    <property type="match status" value="1"/>
</dbReference>
<keyword evidence="4" id="KW-1185">Reference proteome</keyword>
<accession>A0A540VD38</accession>
<dbReference type="AlphaFoldDB" id="A0A540VD38"/>
<dbReference type="PANTHER" id="PTHR43377:SF1">
    <property type="entry name" value="BILIVERDIN REDUCTASE A"/>
    <property type="match status" value="1"/>
</dbReference>
<organism evidence="3 4">
    <name type="scientific">Litorilinea aerophila</name>
    <dbReference type="NCBI Taxonomy" id="1204385"/>
    <lineage>
        <taxon>Bacteria</taxon>
        <taxon>Bacillati</taxon>
        <taxon>Chloroflexota</taxon>
        <taxon>Caldilineae</taxon>
        <taxon>Caldilineales</taxon>
        <taxon>Caldilineaceae</taxon>
        <taxon>Litorilinea</taxon>
    </lineage>
</organism>
<dbReference type="Proteomes" id="UP000317371">
    <property type="component" value="Unassembled WGS sequence"/>
</dbReference>
<reference evidence="3 4" key="1">
    <citation type="submission" date="2019-06" db="EMBL/GenBank/DDBJ databases">
        <title>Genome sequence of Litorilinea aerophila BAA-2444.</title>
        <authorList>
            <person name="Maclea K.S."/>
            <person name="Maurais E.G."/>
            <person name="Iannazzi L.C."/>
        </authorList>
    </citation>
    <scope>NUCLEOTIDE SEQUENCE [LARGE SCALE GENOMIC DNA]</scope>
    <source>
        <strain evidence="3 4">ATCC BAA-2444</strain>
    </source>
</reference>
<evidence type="ECO:0000313" key="4">
    <source>
        <dbReference type="Proteomes" id="UP000317371"/>
    </source>
</evidence>
<feature type="domain" description="Gfo/Idh/MocA-like oxidoreductase N-terminal" evidence="1">
    <location>
        <begin position="2"/>
        <end position="122"/>
    </location>
</feature>
<dbReference type="InterPro" id="IPR000683">
    <property type="entry name" value="Gfo/Idh/MocA-like_OxRdtase_N"/>
</dbReference>
<dbReference type="SUPFAM" id="SSF55347">
    <property type="entry name" value="Glyceraldehyde-3-phosphate dehydrogenase-like, C-terminal domain"/>
    <property type="match status" value="1"/>
</dbReference>